<keyword evidence="3" id="KW-1185">Reference proteome</keyword>
<accession>A0A7R9MM14</accession>
<dbReference type="AlphaFoldDB" id="A0A7R9MM14"/>
<evidence type="ECO:0000313" key="2">
    <source>
        <dbReference type="EMBL" id="CAD7661569.1"/>
    </source>
</evidence>
<protein>
    <submittedName>
        <fullName evidence="2">Uncharacterized protein</fullName>
    </submittedName>
</protein>
<reference evidence="2" key="1">
    <citation type="submission" date="2020-11" db="EMBL/GenBank/DDBJ databases">
        <authorList>
            <person name="Tran Van P."/>
        </authorList>
    </citation>
    <scope>NUCLEOTIDE SEQUENCE</scope>
</reference>
<proteinExistence type="predicted"/>
<evidence type="ECO:0000313" key="3">
    <source>
        <dbReference type="Proteomes" id="UP000728032"/>
    </source>
</evidence>
<dbReference type="Proteomes" id="UP000728032">
    <property type="component" value="Unassembled WGS sequence"/>
</dbReference>
<sequence length="490" mass="55915">MQDLDVIDVSFGKEMTQTAGLAQNMDEMDDNFDAFNDETFGDIDTDWETEHEKLMSISDPNRSHDNTAADINRNTFAKNTSLNESHNEEDMHFVYDDIVSKNISNLVLEDEEFEDPAIMTFSRSAKPLMDSSRRDSRSSPPPPAFLSYEEYSASPKTSSIWSTTQMDTTLTPSSVNMRTLEEIEGNLIHKNSDNLSQLSTIQRPIRMEDLETSLMNESIAAQMGETRVLAPEQSWSPFGSNSMHGYLQNGRMASEMMSSLEPIERNLLSNESLEPIERNLLSNESSNQHKNLDINAIQSAARLALSASHDSNQSMDPLLKAQTLADIEQQLISGQSRPQKPQMAQNVPKPEATVPVMRSNTLPNIQSPIRAVNQQMSAHVSQQMRPQMSAMNQMHNRVNNMYNRPPVMHIMPGMHPAMGRTMFSPALIPNSQRIFPYPLQRPIMHPLLHPMQLQHQFHQQRHHQNYQNNFRHQNRYHENYDNEDDYSGLM</sequence>
<gene>
    <name evidence="2" type="ORF">ONB1V03_LOCUS18130</name>
</gene>
<dbReference type="EMBL" id="CAJPVJ010024201">
    <property type="protein sequence ID" value="CAG2178705.1"/>
    <property type="molecule type" value="Genomic_DNA"/>
</dbReference>
<dbReference type="OrthoDB" id="10492818at2759"/>
<feature type="region of interest" description="Disordered" evidence="1">
    <location>
        <begin position="124"/>
        <end position="148"/>
    </location>
</feature>
<organism evidence="2">
    <name type="scientific">Oppiella nova</name>
    <dbReference type="NCBI Taxonomy" id="334625"/>
    <lineage>
        <taxon>Eukaryota</taxon>
        <taxon>Metazoa</taxon>
        <taxon>Ecdysozoa</taxon>
        <taxon>Arthropoda</taxon>
        <taxon>Chelicerata</taxon>
        <taxon>Arachnida</taxon>
        <taxon>Acari</taxon>
        <taxon>Acariformes</taxon>
        <taxon>Sarcoptiformes</taxon>
        <taxon>Oribatida</taxon>
        <taxon>Brachypylina</taxon>
        <taxon>Oppioidea</taxon>
        <taxon>Oppiidae</taxon>
        <taxon>Oppiella</taxon>
    </lineage>
</organism>
<evidence type="ECO:0000256" key="1">
    <source>
        <dbReference type="SAM" id="MobiDB-lite"/>
    </source>
</evidence>
<feature type="non-terminal residue" evidence="2">
    <location>
        <position position="490"/>
    </location>
</feature>
<name>A0A7R9MM14_9ACAR</name>
<dbReference type="EMBL" id="OC939026">
    <property type="protein sequence ID" value="CAD7661569.1"/>
    <property type="molecule type" value="Genomic_DNA"/>
</dbReference>